<evidence type="ECO:0000259" key="12">
    <source>
        <dbReference type="Pfam" id="PF15805"/>
    </source>
</evidence>
<dbReference type="GO" id="GO:0008270">
    <property type="term" value="F:zinc ion binding"/>
    <property type="evidence" value="ECO:0007669"/>
    <property type="project" value="UniProtKB-KW"/>
</dbReference>
<feature type="domain" description="Sodium channel modifier 1 zinc-finger" evidence="11">
    <location>
        <begin position="43"/>
        <end position="69"/>
    </location>
</feature>
<reference evidence="13" key="1">
    <citation type="submission" date="2022-07" db="EMBL/GenBank/DDBJ databases">
        <authorList>
            <person name="Macas J."/>
            <person name="Novak P."/>
            <person name="Neumann P."/>
        </authorList>
    </citation>
    <scope>NUCLEOTIDE SEQUENCE</scope>
</reference>
<evidence type="ECO:0000259" key="11">
    <source>
        <dbReference type="Pfam" id="PF15803"/>
    </source>
</evidence>
<dbReference type="GO" id="GO:0008380">
    <property type="term" value="P:RNA splicing"/>
    <property type="evidence" value="ECO:0007669"/>
    <property type="project" value="UniProtKB-KW"/>
</dbReference>
<dbReference type="Proteomes" id="UP001152484">
    <property type="component" value="Unassembled WGS sequence"/>
</dbReference>
<dbReference type="Pfam" id="PF15805">
    <property type="entry name" value="SCNM1_acidic"/>
    <property type="match status" value="1"/>
</dbReference>
<dbReference type="GO" id="GO:0016607">
    <property type="term" value="C:nuclear speck"/>
    <property type="evidence" value="ECO:0007669"/>
    <property type="project" value="UniProtKB-SubCell"/>
</dbReference>
<keyword evidence="10" id="KW-0539">Nucleus</keyword>
<dbReference type="GO" id="GO:0006397">
    <property type="term" value="P:mRNA processing"/>
    <property type="evidence" value="ECO:0007669"/>
    <property type="project" value="UniProtKB-KW"/>
</dbReference>
<evidence type="ECO:0000256" key="3">
    <source>
        <dbReference type="ARBA" id="ARBA00020620"/>
    </source>
</evidence>
<comment type="subcellular location">
    <subcellularLocation>
        <location evidence="1">Nucleus speckle</location>
    </subcellularLocation>
    <subcellularLocation>
        <location evidence="2">Nucleus</location>
        <location evidence="2">Nucleoplasm</location>
    </subcellularLocation>
</comment>
<gene>
    <name evidence="13" type="ORF">CEURO_LOCUS7988</name>
</gene>
<evidence type="ECO:0000256" key="7">
    <source>
        <dbReference type="ARBA" id="ARBA00022771"/>
    </source>
</evidence>
<evidence type="ECO:0000256" key="6">
    <source>
        <dbReference type="ARBA" id="ARBA00022728"/>
    </source>
</evidence>
<evidence type="ECO:0000256" key="8">
    <source>
        <dbReference type="ARBA" id="ARBA00022833"/>
    </source>
</evidence>
<dbReference type="AlphaFoldDB" id="A0A9P0YYE0"/>
<keyword evidence="8" id="KW-0862">Zinc</keyword>
<proteinExistence type="predicted"/>
<evidence type="ECO:0000256" key="5">
    <source>
        <dbReference type="ARBA" id="ARBA00022723"/>
    </source>
</evidence>
<dbReference type="PANTHER" id="PTHR32297">
    <property type="entry name" value="SODIUM CHANNEL MODIFIER 1"/>
    <property type="match status" value="1"/>
</dbReference>
<keyword evidence="5" id="KW-0479">Metal-binding</keyword>
<dbReference type="Pfam" id="PF15803">
    <property type="entry name" value="zf-SCNM1"/>
    <property type="match status" value="1"/>
</dbReference>
<comment type="caution">
    <text evidence="13">The sequence shown here is derived from an EMBL/GenBank/DDBJ whole genome shotgun (WGS) entry which is preliminary data.</text>
</comment>
<dbReference type="InterPro" id="IPR031625">
    <property type="entry name" value="SCNM1_acidic"/>
</dbReference>
<sequence>MSVFGGDSWAREAGQRKRRVDDLIAGSINASAYQMLSSGKFSCLICPHNPVFDTLLVLSAHLKGLRHRAAELRLKDKELARQDEINKRLALSDNATDNSNRSYRLASKGLIDNTKKSVSDMHRDENVKQSPFLQPPELRCCRSLSISDSNGCVPTDVAPRHKGIQHTAYDPERHERELKFTAAGWKRDAHGRWFKDENVEFDSDEEDPNMSLA</sequence>
<name>A0A9P0YYE0_CUSEU</name>
<evidence type="ECO:0000256" key="2">
    <source>
        <dbReference type="ARBA" id="ARBA00004642"/>
    </source>
</evidence>
<evidence type="ECO:0000256" key="9">
    <source>
        <dbReference type="ARBA" id="ARBA00023187"/>
    </source>
</evidence>
<dbReference type="EMBL" id="CAMAPE010000015">
    <property type="protein sequence ID" value="CAH9081807.1"/>
    <property type="molecule type" value="Genomic_DNA"/>
</dbReference>
<dbReference type="InterPro" id="IPR031622">
    <property type="entry name" value="Znf-SCNM1"/>
</dbReference>
<evidence type="ECO:0000256" key="1">
    <source>
        <dbReference type="ARBA" id="ARBA00004324"/>
    </source>
</evidence>
<dbReference type="GO" id="GO:0005681">
    <property type="term" value="C:spliceosomal complex"/>
    <property type="evidence" value="ECO:0007669"/>
    <property type="project" value="UniProtKB-KW"/>
</dbReference>
<dbReference type="InterPro" id="IPR033570">
    <property type="entry name" value="SCNM1"/>
</dbReference>
<keyword evidence="4" id="KW-0507">mRNA processing</keyword>
<protein>
    <recommendedName>
        <fullName evidence="3">Sodium channel modifier 1</fullName>
    </recommendedName>
</protein>
<accession>A0A9P0YYE0</accession>
<evidence type="ECO:0000256" key="10">
    <source>
        <dbReference type="ARBA" id="ARBA00023242"/>
    </source>
</evidence>
<evidence type="ECO:0000313" key="13">
    <source>
        <dbReference type="EMBL" id="CAH9081807.1"/>
    </source>
</evidence>
<keyword evidence="14" id="KW-1185">Reference proteome</keyword>
<keyword evidence="7" id="KW-0863">Zinc-finger</keyword>
<dbReference type="OrthoDB" id="1924550at2759"/>
<keyword evidence="9" id="KW-0508">mRNA splicing</keyword>
<evidence type="ECO:0000313" key="14">
    <source>
        <dbReference type="Proteomes" id="UP001152484"/>
    </source>
</evidence>
<dbReference type="PANTHER" id="PTHR32297:SF1">
    <property type="entry name" value="SODIUM CHANNEL MODIFIER 1"/>
    <property type="match status" value="1"/>
</dbReference>
<evidence type="ECO:0000256" key="4">
    <source>
        <dbReference type="ARBA" id="ARBA00022664"/>
    </source>
</evidence>
<keyword evidence="6" id="KW-0747">Spliceosome</keyword>
<organism evidence="13 14">
    <name type="scientific">Cuscuta europaea</name>
    <name type="common">European dodder</name>
    <dbReference type="NCBI Taxonomy" id="41803"/>
    <lineage>
        <taxon>Eukaryota</taxon>
        <taxon>Viridiplantae</taxon>
        <taxon>Streptophyta</taxon>
        <taxon>Embryophyta</taxon>
        <taxon>Tracheophyta</taxon>
        <taxon>Spermatophyta</taxon>
        <taxon>Magnoliopsida</taxon>
        <taxon>eudicotyledons</taxon>
        <taxon>Gunneridae</taxon>
        <taxon>Pentapetalae</taxon>
        <taxon>asterids</taxon>
        <taxon>lamiids</taxon>
        <taxon>Solanales</taxon>
        <taxon>Convolvulaceae</taxon>
        <taxon>Cuscuteae</taxon>
        <taxon>Cuscuta</taxon>
        <taxon>Cuscuta subgen. Cuscuta</taxon>
    </lineage>
</organism>
<feature type="domain" description="Sodium channel modifier 1 acidic C-terminal" evidence="12">
    <location>
        <begin position="175"/>
        <end position="209"/>
    </location>
</feature>